<dbReference type="AlphaFoldDB" id="A0A2M4B7G7"/>
<dbReference type="EMBL" id="GGFK01015683">
    <property type="protein sequence ID" value="MBW49004.1"/>
    <property type="molecule type" value="Transcribed_RNA"/>
</dbReference>
<evidence type="ECO:0000256" key="1">
    <source>
        <dbReference type="SAM" id="SignalP"/>
    </source>
</evidence>
<reference evidence="2" key="1">
    <citation type="submission" date="2018-01" db="EMBL/GenBank/DDBJ databases">
        <title>An insight into the sialome of Amazonian anophelines.</title>
        <authorList>
            <person name="Ribeiro J.M."/>
            <person name="Scarpassa V."/>
            <person name="Calvo E."/>
        </authorList>
    </citation>
    <scope>NUCLEOTIDE SEQUENCE</scope>
    <source>
        <tissue evidence="2">Salivary glands</tissue>
    </source>
</reference>
<feature type="chain" id="PRO_5014617268" evidence="1">
    <location>
        <begin position="25"/>
        <end position="85"/>
    </location>
</feature>
<evidence type="ECO:0000313" key="2">
    <source>
        <dbReference type="EMBL" id="MBW49004.1"/>
    </source>
</evidence>
<proteinExistence type="predicted"/>
<accession>A0A2M4B7G7</accession>
<feature type="signal peptide" evidence="1">
    <location>
        <begin position="1"/>
        <end position="24"/>
    </location>
</feature>
<organism evidence="2">
    <name type="scientific">Anopheles triannulatus</name>
    <dbReference type="NCBI Taxonomy" id="58253"/>
    <lineage>
        <taxon>Eukaryota</taxon>
        <taxon>Metazoa</taxon>
        <taxon>Ecdysozoa</taxon>
        <taxon>Arthropoda</taxon>
        <taxon>Hexapoda</taxon>
        <taxon>Insecta</taxon>
        <taxon>Pterygota</taxon>
        <taxon>Neoptera</taxon>
        <taxon>Endopterygota</taxon>
        <taxon>Diptera</taxon>
        <taxon>Nematocera</taxon>
        <taxon>Culicoidea</taxon>
        <taxon>Culicidae</taxon>
        <taxon>Anophelinae</taxon>
        <taxon>Anopheles</taxon>
    </lineage>
</organism>
<sequence length="85" mass="9257">MRWSTISKLVVLLASAMLCRNSSSSKVPSTLYAVIVGWSFCGISRVLSGLVWPVYGNGKLRFATSPARVVAHARTRTHTAKHSQP</sequence>
<keyword evidence="1" id="KW-0732">Signal</keyword>
<protein>
    <submittedName>
        <fullName evidence="2">Putative secreted protein</fullName>
    </submittedName>
</protein>
<name>A0A2M4B7G7_9DIPT</name>